<comment type="caution">
    <text evidence="2">The sequence shown here is derived from an EMBL/GenBank/DDBJ whole genome shotgun (WGS) entry which is preliminary data.</text>
</comment>
<name>A0A7K1LI68_9MICC</name>
<evidence type="ECO:0000259" key="1">
    <source>
        <dbReference type="Pfam" id="PF22552"/>
    </source>
</evidence>
<reference evidence="2 3" key="1">
    <citation type="submission" date="2019-12" db="EMBL/GenBank/DDBJ databases">
        <authorList>
            <person name="Li J."/>
            <person name="Shi Y."/>
            <person name="Xu G."/>
            <person name="Xiao D."/>
            <person name="Ran X."/>
        </authorList>
    </citation>
    <scope>NUCLEOTIDE SEQUENCE [LARGE SCALE GENOMIC DNA]</scope>
    <source>
        <strain evidence="2 3">JCM 15915</strain>
    </source>
</reference>
<dbReference type="AlphaFoldDB" id="A0A7K1LI68"/>
<keyword evidence="3" id="KW-1185">Reference proteome</keyword>
<evidence type="ECO:0000313" key="2">
    <source>
        <dbReference type="EMBL" id="MUN54881.1"/>
    </source>
</evidence>
<accession>A0A7K1LI68</accession>
<dbReference type="Proteomes" id="UP000462152">
    <property type="component" value="Unassembled WGS sequence"/>
</dbReference>
<dbReference type="RefSeq" id="WP_129314954.1">
    <property type="nucleotide sequence ID" value="NZ_NOIQ01000003.1"/>
</dbReference>
<dbReference type="Pfam" id="PF22552">
    <property type="entry name" value="TY-Chap3"/>
    <property type="match status" value="1"/>
</dbReference>
<dbReference type="InterPro" id="IPR054344">
    <property type="entry name" value="TY-Chap_N"/>
</dbReference>
<proteinExistence type="predicted"/>
<feature type="domain" description="TY-Chap N-terminal" evidence="1">
    <location>
        <begin position="336"/>
        <end position="446"/>
    </location>
</feature>
<evidence type="ECO:0000313" key="3">
    <source>
        <dbReference type="Proteomes" id="UP000462152"/>
    </source>
</evidence>
<dbReference type="OrthoDB" id="3536621at2"/>
<protein>
    <recommendedName>
        <fullName evidence="1">TY-Chap N-terminal domain-containing protein</fullName>
    </recommendedName>
</protein>
<sequence length="468" mass="52431">MVDSEGSGYKEFLDAFRPLVDELAEAGWTRSECRHRLVTLYPQIARHHLDRVLSQYPQRFVHPSDESLNSTLMAAGVWLALNHLLDLGEDRRFIAVSGDPAIVQDLSRIFEGAGATDEQTARLLGRIGATFSFLTEFPGASITSAEYESFRHDMPEDLTRMSRLVRSNWPASARSLSSQFGEGSWSRALVSIGLSPGQRYAPDGTDRVPDFTQDRFRSAIADFLTYCIRNNRKPLALLYGRWSADVARHTTPRPTLATVRHRFGSWHEALSHGRRLINEEAPGRGDPRYEENWVGPWGNTDDVGTQQPGSWSPQHWIDRGIGVVEHIGEATGDESSWRNLVAEIAHAIRELPWKHFLTVDYETGDTGGDSPYAQAFTGPGGVSVTVVSEQFLPAIKWPMDEEYLAEAGWTPPTPHQWHWERSGLSLDEAADVLVDALRFGRGCPDPYRFRWGSGALYEQDRSATVPTL</sequence>
<dbReference type="EMBL" id="WOGT01000003">
    <property type="protein sequence ID" value="MUN54881.1"/>
    <property type="molecule type" value="Genomic_DNA"/>
</dbReference>
<gene>
    <name evidence="2" type="ORF">GMA10_06595</name>
</gene>
<organism evidence="2 3">
    <name type="scientific">Rothia koreensis</name>
    <dbReference type="NCBI Taxonomy" id="592378"/>
    <lineage>
        <taxon>Bacteria</taxon>
        <taxon>Bacillati</taxon>
        <taxon>Actinomycetota</taxon>
        <taxon>Actinomycetes</taxon>
        <taxon>Micrococcales</taxon>
        <taxon>Micrococcaceae</taxon>
        <taxon>Rothia</taxon>
    </lineage>
</organism>